<dbReference type="AlphaFoldDB" id="A0A1G5V160"/>
<dbReference type="Proteomes" id="UP000198756">
    <property type="component" value="Unassembled WGS sequence"/>
</dbReference>
<feature type="transmembrane region" description="Helical" evidence="1">
    <location>
        <begin position="88"/>
        <end position="104"/>
    </location>
</feature>
<keyword evidence="3" id="KW-1185">Reference proteome</keyword>
<accession>A0A1G5V160</accession>
<feature type="transmembrane region" description="Helical" evidence="1">
    <location>
        <begin position="48"/>
        <end position="68"/>
    </location>
</feature>
<sequence length="283" mass="33142">MNITYYSSVKMQRQLPIEVAVLKLIYNILSIPKMALEVFSRKSFGERYFSPFISVFGIIILAIVPMIFPTTDRYPFSMWQMIGANMSWYLYLAGFTTMCVLRYLEIRHEPSVFDFAKHSLFDGEHQEWFHKLVLSRFGKLTPRLIDIWVEPGFYFLIGILLVTFQFIFIGIWIILCALCYMLANQISYNQGDHMIMDWIDRLIEAEQFERYFVDNRPTSETKGFKINGRRPVGKKMQQAVAKLATSSTGDLKDKSGQPVDWDWLKKNAFDDEGNPSLNYFNKM</sequence>
<keyword evidence="1" id="KW-0472">Membrane</keyword>
<dbReference type="RefSeq" id="WP_092728140.1">
    <property type="nucleotide sequence ID" value="NZ_FMXE01000002.1"/>
</dbReference>
<organism evidence="2 3">
    <name type="scientific">Algoriphagus alkaliphilus</name>
    <dbReference type="NCBI Taxonomy" id="279824"/>
    <lineage>
        <taxon>Bacteria</taxon>
        <taxon>Pseudomonadati</taxon>
        <taxon>Bacteroidota</taxon>
        <taxon>Cytophagia</taxon>
        <taxon>Cytophagales</taxon>
        <taxon>Cyclobacteriaceae</taxon>
        <taxon>Algoriphagus</taxon>
    </lineage>
</organism>
<keyword evidence="1" id="KW-1133">Transmembrane helix</keyword>
<name>A0A1G5V160_9BACT</name>
<proteinExistence type="predicted"/>
<dbReference type="EMBL" id="FMXE01000002">
    <property type="protein sequence ID" value="SDA39623.1"/>
    <property type="molecule type" value="Genomic_DNA"/>
</dbReference>
<reference evidence="3" key="1">
    <citation type="submission" date="2016-10" db="EMBL/GenBank/DDBJ databases">
        <authorList>
            <person name="Varghese N."/>
            <person name="Submissions S."/>
        </authorList>
    </citation>
    <scope>NUCLEOTIDE SEQUENCE [LARGE SCALE GENOMIC DNA]</scope>
    <source>
        <strain evidence="3">DSM 22703</strain>
    </source>
</reference>
<feature type="transmembrane region" description="Helical" evidence="1">
    <location>
        <begin position="153"/>
        <end position="183"/>
    </location>
</feature>
<protein>
    <submittedName>
        <fullName evidence="2">Uncharacterized protein</fullName>
    </submittedName>
</protein>
<evidence type="ECO:0000256" key="1">
    <source>
        <dbReference type="SAM" id="Phobius"/>
    </source>
</evidence>
<gene>
    <name evidence="2" type="ORF">SAMN03080617_00266</name>
</gene>
<dbReference type="OrthoDB" id="676747at2"/>
<evidence type="ECO:0000313" key="3">
    <source>
        <dbReference type="Proteomes" id="UP000198756"/>
    </source>
</evidence>
<evidence type="ECO:0000313" key="2">
    <source>
        <dbReference type="EMBL" id="SDA39623.1"/>
    </source>
</evidence>
<keyword evidence="1" id="KW-0812">Transmembrane</keyword>